<name>A0A2T0MFT5_9FLAO</name>
<dbReference type="AlphaFoldDB" id="A0A2T0MFT5"/>
<sequence length="303" mass="35234">MNVFVWIFLYEIANFTYRFMFYPYREMREIEITSNSETLSATLFENDSSEIVLIIASATGVKQEFYKKFAQYISDNGITVITFDYYGIGSSLKKPITELKNNAADWGRNDLESVLQFVKNNYPESKKIVLGHSIGGQLIGLAKSSEDLDKIVLVAAQSGYWKYWRGIGRLKMWFNWHILFPVLLNSFGYLNSKKISGMENLPRNVANQWRNWGKNSDYILSDESIKDTFYEKIKVDITAFSIEDDDFAPLAAVQWMTRQYKNAIKKSIHLKPEDFTSKKIGHFGVFKEKFRNTIWVQILNEIT</sequence>
<evidence type="ECO:0000259" key="1">
    <source>
        <dbReference type="Pfam" id="PF12146"/>
    </source>
</evidence>
<dbReference type="Gene3D" id="3.40.50.1820">
    <property type="entry name" value="alpha/beta hydrolase"/>
    <property type="match status" value="1"/>
</dbReference>
<dbReference type="Pfam" id="PF12146">
    <property type="entry name" value="Hydrolase_4"/>
    <property type="match status" value="1"/>
</dbReference>
<dbReference type="RefSeq" id="WP_106143403.1">
    <property type="nucleotide sequence ID" value="NZ_PVYX01000001.1"/>
</dbReference>
<dbReference type="InterPro" id="IPR029058">
    <property type="entry name" value="AB_hydrolase_fold"/>
</dbReference>
<dbReference type="InterPro" id="IPR022742">
    <property type="entry name" value="Hydrolase_4"/>
</dbReference>
<dbReference type="InterPro" id="IPR017208">
    <property type="entry name" value="UCP037442_abhydr"/>
</dbReference>
<evidence type="ECO:0000313" key="2">
    <source>
        <dbReference type="EMBL" id="PRX56424.1"/>
    </source>
</evidence>
<protein>
    <submittedName>
        <fullName evidence="2">Putative alpha/beta hydrolase</fullName>
    </submittedName>
</protein>
<organism evidence="2 3">
    <name type="scientific">Flagellimonas meridianipacifica</name>
    <dbReference type="NCBI Taxonomy" id="1080225"/>
    <lineage>
        <taxon>Bacteria</taxon>
        <taxon>Pseudomonadati</taxon>
        <taxon>Bacteroidota</taxon>
        <taxon>Flavobacteriia</taxon>
        <taxon>Flavobacteriales</taxon>
        <taxon>Flavobacteriaceae</taxon>
        <taxon>Flagellimonas</taxon>
    </lineage>
</organism>
<dbReference type="GO" id="GO:0016787">
    <property type="term" value="F:hydrolase activity"/>
    <property type="evidence" value="ECO:0007669"/>
    <property type="project" value="UniProtKB-KW"/>
</dbReference>
<dbReference type="SUPFAM" id="SSF53474">
    <property type="entry name" value="alpha/beta-Hydrolases"/>
    <property type="match status" value="1"/>
</dbReference>
<dbReference type="Proteomes" id="UP000237640">
    <property type="component" value="Unassembled WGS sequence"/>
</dbReference>
<dbReference type="EMBL" id="PVYX01000001">
    <property type="protein sequence ID" value="PRX56424.1"/>
    <property type="molecule type" value="Genomic_DNA"/>
</dbReference>
<accession>A0A2T0MFT5</accession>
<gene>
    <name evidence="2" type="ORF">CLV81_0421</name>
</gene>
<dbReference type="PIRSF" id="PIRSF037442">
    <property type="entry name" value="UCP037442_abhydr"/>
    <property type="match status" value="1"/>
</dbReference>
<dbReference type="OrthoDB" id="9785076at2"/>
<feature type="domain" description="Serine aminopeptidase S33" evidence="1">
    <location>
        <begin position="54"/>
        <end position="174"/>
    </location>
</feature>
<keyword evidence="3" id="KW-1185">Reference proteome</keyword>
<reference evidence="2 3" key="1">
    <citation type="submission" date="2018-03" db="EMBL/GenBank/DDBJ databases">
        <title>Genomic Encyclopedia of Archaeal and Bacterial Type Strains, Phase II (KMG-II): from individual species to whole genera.</title>
        <authorList>
            <person name="Goeker M."/>
        </authorList>
    </citation>
    <scope>NUCLEOTIDE SEQUENCE [LARGE SCALE GENOMIC DNA]</scope>
    <source>
        <strain evidence="2 3">DSM 25027</strain>
    </source>
</reference>
<evidence type="ECO:0000313" key="3">
    <source>
        <dbReference type="Proteomes" id="UP000237640"/>
    </source>
</evidence>
<keyword evidence="2" id="KW-0378">Hydrolase</keyword>
<proteinExistence type="predicted"/>
<comment type="caution">
    <text evidence="2">The sequence shown here is derived from an EMBL/GenBank/DDBJ whole genome shotgun (WGS) entry which is preliminary data.</text>
</comment>